<dbReference type="SMART" id="SM00256">
    <property type="entry name" value="FBOX"/>
    <property type="match status" value="1"/>
</dbReference>
<reference evidence="2" key="1">
    <citation type="submission" date="2014-09" db="EMBL/GenBank/DDBJ databases">
        <title>Genome sequence of the luminous mushroom Mycena chlorophos for searching fungal bioluminescence genes.</title>
        <authorList>
            <person name="Tanaka Y."/>
            <person name="Kasuga D."/>
            <person name="Oba Y."/>
            <person name="Hase S."/>
            <person name="Sato K."/>
            <person name="Oba Y."/>
            <person name="Sakakibara Y."/>
        </authorList>
    </citation>
    <scope>NUCLEOTIDE SEQUENCE</scope>
</reference>
<evidence type="ECO:0000313" key="2">
    <source>
        <dbReference type="EMBL" id="GAT50133.1"/>
    </source>
</evidence>
<dbReference type="Pfam" id="PF00646">
    <property type="entry name" value="F-box"/>
    <property type="match status" value="1"/>
</dbReference>
<organism evidence="2 3">
    <name type="scientific">Mycena chlorophos</name>
    <name type="common">Agaric fungus</name>
    <name type="synonym">Agaricus chlorophos</name>
    <dbReference type="NCBI Taxonomy" id="658473"/>
    <lineage>
        <taxon>Eukaryota</taxon>
        <taxon>Fungi</taxon>
        <taxon>Dikarya</taxon>
        <taxon>Basidiomycota</taxon>
        <taxon>Agaricomycotina</taxon>
        <taxon>Agaricomycetes</taxon>
        <taxon>Agaricomycetidae</taxon>
        <taxon>Agaricales</taxon>
        <taxon>Marasmiineae</taxon>
        <taxon>Mycenaceae</taxon>
        <taxon>Mycena</taxon>
    </lineage>
</organism>
<dbReference type="Proteomes" id="UP000815677">
    <property type="component" value="Unassembled WGS sequence"/>
</dbReference>
<gene>
    <name evidence="2" type="ORF">MCHLO_07408</name>
</gene>
<dbReference type="EMBL" id="DF846293">
    <property type="protein sequence ID" value="GAT50133.1"/>
    <property type="molecule type" value="Genomic_DNA"/>
</dbReference>
<sequence>MPQTTTLCVLAGVAGIALLKWRPVRPILMGSLSATVYWTFRSWLWGNPGRDLSFWDSDEFTGHNKPLTDRMRWIRFWRFATPLFAPKGLYLYSVVEPMEQIPILQRSRPAAPLSQRYAEIYERDDKDAEFAFGCARIWPAQDVQGRDVMIKFVPPVRCGGELETHRWLDALKDGFNFSVPVLDYIEFGDATFIVMHRWGHAIDPDFATVEDFVLHRRGALETLNFFHGHDITHADIWASNLLMDVIVPESLNCRLAGLRGPHRRYALIDFETARVGVQGEEAEQRRKADVSALGRMLERHLRCLPTQGFVPDLDALLDQMLLKKNAEQPTAAAALARYNEICASLSESDLKTASSAQHWNRSGKVQYRTRPPIYSLPPREKRRVAAAPTKSNSKPLAKHLKGKLKLLPEMPLDILFEIFSHLEPLDTLNLSRTTKTLRAHLMTRSSRFIWTAALRNDPDLPPLPDDLSEPAYVNLAFSRHCHVCLALTEFTLWAFRLRLCGPCLEKRRFDDYYKVAKKITALQFYECADLLLQAEISTAHGLARTVSSYEDAEKLNEQLLQLKKDEQKMNEFRATRKAFVKQRQDHAFLAVKAGPRRELRKMAERDAAQERRRVAICARLSEIGFDEQVEYLTSSSPRTISEHPLVKSEEVLTDAEWEIIKPKLVELMHQITGKMERRKRKALLKTRQRHLLAVMKEYLSERPLDEINPRVIDFCLMPEIKTLLLDPSKVAYTSEENFSDILPELPKLADAWRLSKQQYLLSLLPANKSKNATILENATTFFRCSECNEPIGYPRALVHVCFTTLGHGHRNRDEDDEEVQLYSNLDSEPWDVDERRVSYYPEAVDSAASIVRACGLDESCTTAQEMEDVRSWLECLRCSHKVKGKSVFRWRKAILHDMYHAAAREAVRWRLLDVDQAEAAETLEQEGYKTDWSEASDFMCATIGCRKQLSFRELKTHMTLSHGVDDPELDEDYVLHEDASMHQPPFQFTLPHILPKPAPEPVQVFDVESDEEPEVIEIDD</sequence>
<dbReference type="SUPFAM" id="SSF56112">
    <property type="entry name" value="Protein kinase-like (PK-like)"/>
    <property type="match status" value="1"/>
</dbReference>
<proteinExistence type="predicted"/>
<feature type="domain" description="F-box" evidence="1">
    <location>
        <begin position="404"/>
        <end position="453"/>
    </location>
</feature>
<dbReference type="SUPFAM" id="SSF81383">
    <property type="entry name" value="F-box domain"/>
    <property type="match status" value="1"/>
</dbReference>
<protein>
    <recommendedName>
        <fullName evidence="1">F-box domain-containing protein</fullName>
    </recommendedName>
</protein>
<accession>A0ABQ0LGC1</accession>
<dbReference type="InterPro" id="IPR011009">
    <property type="entry name" value="Kinase-like_dom_sf"/>
</dbReference>
<evidence type="ECO:0000259" key="1">
    <source>
        <dbReference type="PROSITE" id="PS50181"/>
    </source>
</evidence>
<keyword evidence="3" id="KW-1185">Reference proteome</keyword>
<dbReference type="PROSITE" id="PS50181">
    <property type="entry name" value="FBOX"/>
    <property type="match status" value="1"/>
</dbReference>
<dbReference type="InterPro" id="IPR001810">
    <property type="entry name" value="F-box_dom"/>
</dbReference>
<evidence type="ECO:0000313" key="3">
    <source>
        <dbReference type="Proteomes" id="UP000815677"/>
    </source>
</evidence>
<dbReference type="InterPro" id="IPR036047">
    <property type="entry name" value="F-box-like_dom_sf"/>
</dbReference>
<name>A0ABQ0LGC1_MYCCL</name>